<name>A0ABQ1LAJ6_9RHOB</name>
<dbReference type="Proteomes" id="UP000645462">
    <property type="component" value="Unassembled WGS sequence"/>
</dbReference>
<reference evidence="2" key="1">
    <citation type="journal article" date="2019" name="Int. J. Syst. Evol. Microbiol.">
        <title>The Global Catalogue of Microorganisms (GCM) 10K type strain sequencing project: providing services to taxonomists for standard genome sequencing and annotation.</title>
        <authorList>
            <consortium name="The Broad Institute Genomics Platform"/>
            <consortium name="The Broad Institute Genome Sequencing Center for Infectious Disease"/>
            <person name="Wu L."/>
            <person name="Ma J."/>
        </authorList>
    </citation>
    <scope>NUCLEOTIDE SEQUENCE [LARGE SCALE GENOMIC DNA]</scope>
    <source>
        <strain evidence="2">CGMCC 1.12478</strain>
    </source>
</reference>
<keyword evidence="2" id="KW-1185">Reference proteome</keyword>
<organism evidence="1 2">
    <name type="scientific">Marivita lacus</name>
    <dbReference type="NCBI Taxonomy" id="1323742"/>
    <lineage>
        <taxon>Bacteria</taxon>
        <taxon>Pseudomonadati</taxon>
        <taxon>Pseudomonadota</taxon>
        <taxon>Alphaproteobacteria</taxon>
        <taxon>Rhodobacterales</taxon>
        <taxon>Roseobacteraceae</taxon>
        <taxon>Marivita</taxon>
    </lineage>
</organism>
<sequence length="106" mass="11597">MQVGVECVAQNKTIFSIEIRNWVGNSLDCVREATADLAELCTWSERPSFIADDQFLQATIISLPDRNPAQIPLSSRVADTACLHMAALQCSSAVKREIGIGFNQSL</sequence>
<evidence type="ECO:0000313" key="2">
    <source>
        <dbReference type="Proteomes" id="UP000645462"/>
    </source>
</evidence>
<proteinExistence type="predicted"/>
<gene>
    <name evidence="1" type="ORF">GCM10011363_40220</name>
</gene>
<dbReference type="EMBL" id="BMFC01000016">
    <property type="protein sequence ID" value="GGC19454.1"/>
    <property type="molecule type" value="Genomic_DNA"/>
</dbReference>
<protein>
    <submittedName>
        <fullName evidence="1">Uncharacterized protein</fullName>
    </submittedName>
</protein>
<comment type="caution">
    <text evidence="1">The sequence shown here is derived from an EMBL/GenBank/DDBJ whole genome shotgun (WGS) entry which is preliminary data.</text>
</comment>
<evidence type="ECO:0000313" key="1">
    <source>
        <dbReference type="EMBL" id="GGC19454.1"/>
    </source>
</evidence>
<accession>A0ABQ1LAJ6</accession>